<dbReference type="PRINTS" id="PR00984">
    <property type="entry name" value="TRNASYNTHILE"/>
</dbReference>
<dbReference type="InterPro" id="IPR009008">
    <property type="entry name" value="Val/Leu/Ile-tRNA-synth_edit"/>
</dbReference>
<evidence type="ECO:0000313" key="12">
    <source>
        <dbReference type="EMBL" id="KKQ89498.1"/>
    </source>
</evidence>
<dbReference type="GO" id="GO:0006428">
    <property type="term" value="P:isoleucyl-tRNA aminoacylation"/>
    <property type="evidence" value="ECO:0007669"/>
    <property type="project" value="UniProtKB-UniRule"/>
</dbReference>
<dbReference type="InterPro" id="IPR002300">
    <property type="entry name" value="aa-tRNA-synth_Ia"/>
</dbReference>
<keyword evidence="5" id="KW-0648">Protein biosynthesis</keyword>
<comment type="caution">
    <text evidence="12">The sequence shown here is derived from an EMBL/GenBank/DDBJ whole genome shotgun (WGS) entry which is preliminary data.</text>
</comment>
<dbReference type="GO" id="GO:0000049">
    <property type="term" value="F:tRNA binding"/>
    <property type="evidence" value="ECO:0007669"/>
    <property type="project" value="InterPro"/>
</dbReference>
<dbReference type="InterPro" id="IPR023586">
    <property type="entry name" value="Ile-tRNA-ligase_type2"/>
</dbReference>
<dbReference type="GO" id="GO:0004822">
    <property type="term" value="F:isoleucine-tRNA ligase activity"/>
    <property type="evidence" value="ECO:0007669"/>
    <property type="project" value="UniProtKB-UniRule"/>
</dbReference>
<dbReference type="SUPFAM" id="SSF52374">
    <property type="entry name" value="Nucleotidylyl transferase"/>
    <property type="match status" value="1"/>
</dbReference>
<dbReference type="EMBL" id="LBVP01000012">
    <property type="protein sequence ID" value="KKQ89498.1"/>
    <property type="molecule type" value="Genomic_DNA"/>
</dbReference>
<evidence type="ECO:0000256" key="3">
    <source>
        <dbReference type="ARBA" id="ARBA00022741"/>
    </source>
</evidence>
<dbReference type="EC" id="6.1.1.5" evidence="1 9"/>
<dbReference type="Pfam" id="PF00133">
    <property type="entry name" value="tRNA-synt_1"/>
    <property type="match status" value="1"/>
</dbReference>
<dbReference type="Pfam" id="PF08264">
    <property type="entry name" value="Anticodon_1"/>
    <property type="match status" value="1"/>
</dbReference>
<reference evidence="12 13" key="1">
    <citation type="journal article" date="2015" name="Nature">
        <title>rRNA introns, odd ribosomes, and small enigmatic genomes across a large radiation of phyla.</title>
        <authorList>
            <person name="Brown C.T."/>
            <person name="Hug L.A."/>
            <person name="Thomas B.C."/>
            <person name="Sharon I."/>
            <person name="Castelle C.J."/>
            <person name="Singh A."/>
            <person name="Wilkins M.J."/>
            <person name="Williams K.H."/>
            <person name="Banfield J.F."/>
        </authorList>
    </citation>
    <scope>NUCLEOTIDE SEQUENCE [LARGE SCALE GENOMIC DNA]</scope>
</reference>
<feature type="domain" description="Methionyl/Valyl/Leucyl/Isoleucyl-tRNA synthetase anticodon-binding" evidence="11">
    <location>
        <begin position="707"/>
        <end position="851"/>
    </location>
</feature>
<protein>
    <recommendedName>
        <fullName evidence="1 9">Isoleucine--tRNA ligase</fullName>
        <ecNumber evidence="1 9">6.1.1.5</ecNumber>
    </recommendedName>
</protein>
<sequence>MTHMVGKSGKFKPVDPKQDFVAMEKRLLENWYKEGIVKKYLEKNKNSKKKFSFLDGPITANNPMGVHHAWGRTYKDLWQRFYNMQGAKQRFQNGFDEQGLWVEVEVEKELGFKNKKDIEKFGIDKFVNLCKERVKKYSKIQTEQSKRLGYFMDWDNSYHTSSDENNYAIWNFLKVCHQKGYLYKGRDSVPWCPRCGTAISQHEILTEEYQEITHKAVYVKYRVKSQESRVPRRARLANGGKGQLFLLVWTTTPWTLPSNVAIAVNPELKYGFWKINGESLIIESTIAKSLGFNQRPPKLLKGKELVGLTYEGVFDELPALKGVKHKIVADKDLVTAEEGTGLVHIAPGAGEEDFDLAKKEKLAIVESIDESANYIEGFDDLTGKNAKENPSLVIEKLKAKGVLFKIEDYTHRYPVCWRCKTELVWRVVDEWYIAMDRKSEVGSQKSEETLRQQMIKVARKINWIPSWGLERELDWLANMQDWLISKKRYWGLALPVWECAKCGNFEVIGSKEEFKSKAVEGWDKFEGNSPHRPWIDSVKIRCSKCREVSFRIPDVGNPWLDAGIVPFSTMPPDWFPADFITESFPGQFKNWFYSLIAMSTVLKNTNPTKTVLGFATLLDEKGEEMHKSKGNAIEFNDAADKIGVDVMRWMYLRQNPVDNLLFGYHRADEVRRWFYLRLWNVYAFFVNYANTENWSLKDKFQPVNVLDRWLLSRLRGNIENVQKALERYNAADAIGNAEIFVIRDVSNWFVRRSRDRIGPTAENAQDKDDAYQALYITLTEYSKVLAPMIPFVSDEIYRNLTGKQSVHLSNWPDLEKLKSEPQIEKDMENAIKLASVIHAFRKMSEIKVRIPLINITYEGPAPISESVLKILRDEVNVKELEYEGIFKGIGKEFAVSGNITHLKSAGNQALAEGQAREIVRQIQQARKEAGCNLSEKIIVRLPSWPKEFEDYIKRETLAKRLIKSSKLEIRIG</sequence>
<evidence type="ECO:0000256" key="8">
    <source>
        <dbReference type="ARBA" id="ARBA00048359"/>
    </source>
</evidence>
<evidence type="ECO:0000259" key="10">
    <source>
        <dbReference type="Pfam" id="PF00133"/>
    </source>
</evidence>
<dbReference type="PANTHER" id="PTHR42780:SF1">
    <property type="entry name" value="ISOLEUCINE--TRNA LIGASE, CYTOPLASMIC"/>
    <property type="match status" value="1"/>
</dbReference>
<organism evidence="12 13">
    <name type="scientific">Candidatus Curtissbacteria bacterium GW2011_GWC2_38_9</name>
    <dbReference type="NCBI Taxonomy" id="1618414"/>
    <lineage>
        <taxon>Bacteria</taxon>
        <taxon>Candidatus Curtissiibacteriota</taxon>
    </lineage>
</organism>
<dbReference type="Pfam" id="PF19302">
    <property type="entry name" value="DUF5915"/>
    <property type="match status" value="1"/>
</dbReference>
<keyword evidence="3" id="KW-0547">Nucleotide-binding</keyword>
<name>A0A0G0LBU0_9BACT</name>
<evidence type="ECO:0000259" key="11">
    <source>
        <dbReference type="Pfam" id="PF08264"/>
    </source>
</evidence>
<comment type="catalytic activity">
    <reaction evidence="8">
        <text>tRNA(Ile) + L-isoleucine + ATP = L-isoleucyl-tRNA(Ile) + AMP + diphosphate</text>
        <dbReference type="Rhea" id="RHEA:11060"/>
        <dbReference type="Rhea" id="RHEA-COMP:9666"/>
        <dbReference type="Rhea" id="RHEA-COMP:9695"/>
        <dbReference type="ChEBI" id="CHEBI:30616"/>
        <dbReference type="ChEBI" id="CHEBI:33019"/>
        <dbReference type="ChEBI" id="CHEBI:58045"/>
        <dbReference type="ChEBI" id="CHEBI:78442"/>
        <dbReference type="ChEBI" id="CHEBI:78528"/>
        <dbReference type="ChEBI" id="CHEBI:456215"/>
        <dbReference type="EC" id="6.1.1.5"/>
    </reaction>
</comment>
<dbReference type="PATRIC" id="fig|1618414.3.peg.400"/>
<dbReference type="SUPFAM" id="SSF50677">
    <property type="entry name" value="ValRS/IleRS/LeuRS editing domain"/>
    <property type="match status" value="1"/>
</dbReference>
<dbReference type="GO" id="GO:0002161">
    <property type="term" value="F:aminoacyl-tRNA deacylase activity"/>
    <property type="evidence" value="ECO:0007669"/>
    <property type="project" value="InterPro"/>
</dbReference>
<dbReference type="GO" id="GO:0005737">
    <property type="term" value="C:cytoplasm"/>
    <property type="evidence" value="ECO:0007669"/>
    <property type="project" value="UniProtKB-UniRule"/>
</dbReference>
<evidence type="ECO:0000313" key="13">
    <source>
        <dbReference type="Proteomes" id="UP000034893"/>
    </source>
</evidence>
<dbReference type="InterPro" id="IPR013155">
    <property type="entry name" value="M/V/L/I-tRNA-synth_anticd-bd"/>
</dbReference>
<dbReference type="InterPro" id="IPR014729">
    <property type="entry name" value="Rossmann-like_a/b/a_fold"/>
</dbReference>
<comment type="function">
    <text evidence="7">Catalyzes the attachment of isoleucine to tRNA(Ile). As IleRS can inadvertently accommodate and process structurally similar amino acids such as valine, to avoid such errors it has two additional distinct tRNA(Ile)-dependent editing activities. One activity is designated as 'pretransfer' editing and involves the hydrolysis of activated Val-AMP. The other activity is designated 'posttransfer' editing and involves deacylation of mischarged Val-tRNA(Ile).</text>
</comment>
<dbReference type="NCBIfam" id="TIGR00392">
    <property type="entry name" value="ileS"/>
    <property type="match status" value="1"/>
</dbReference>
<dbReference type="InterPro" id="IPR002301">
    <property type="entry name" value="Ile-tRNA-ligase"/>
</dbReference>
<gene>
    <name evidence="12" type="ORF">UT12_C0012G0009</name>
</gene>
<keyword evidence="4" id="KW-0067">ATP-binding</keyword>
<dbReference type="GO" id="GO:0005524">
    <property type="term" value="F:ATP binding"/>
    <property type="evidence" value="ECO:0007669"/>
    <property type="project" value="UniProtKB-KW"/>
</dbReference>
<dbReference type="Gene3D" id="3.40.50.620">
    <property type="entry name" value="HUPs"/>
    <property type="match status" value="2"/>
</dbReference>
<evidence type="ECO:0000256" key="1">
    <source>
        <dbReference type="ARBA" id="ARBA00013165"/>
    </source>
</evidence>
<evidence type="ECO:0000256" key="2">
    <source>
        <dbReference type="ARBA" id="ARBA00022598"/>
    </source>
</evidence>
<evidence type="ECO:0000256" key="6">
    <source>
        <dbReference type="ARBA" id="ARBA00023146"/>
    </source>
</evidence>
<feature type="domain" description="Aminoacyl-tRNA synthetase class Ia" evidence="10">
    <location>
        <begin position="27"/>
        <end position="652"/>
    </location>
</feature>
<proteinExistence type="predicted"/>
<dbReference type="CDD" id="cd07961">
    <property type="entry name" value="Anticodon_Ia_Ile_ABEc"/>
    <property type="match status" value="1"/>
</dbReference>
<dbReference type="InterPro" id="IPR009080">
    <property type="entry name" value="tRNAsynth_Ia_anticodon-bd"/>
</dbReference>
<dbReference type="Proteomes" id="UP000034893">
    <property type="component" value="Unassembled WGS sequence"/>
</dbReference>
<keyword evidence="6 12" id="KW-0030">Aminoacyl-tRNA synthetase</keyword>
<evidence type="ECO:0000256" key="9">
    <source>
        <dbReference type="NCBIfam" id="TIGR00392"/>
    </source>
</evidence>
<dbReference type="PANTHER" id="PTHR42780">
    <property type="entry name" value="SOLEUCYL-TRNA SYNTHETASE"/>
    <property type="match status" value="1"/>
</dbReference>
<accession>A0A0G0LBU0</accession>
<evidence type="ECO:0000256" key="7">
    <source>
        <dbReference type="ARBA" id="ARBA00025217"/>
    </source>
</evidence>
<evidence type="ECO:0000256" key="4">
    <source>
        <dbReference type="ARBA" id="ARBA00022840"/>
    </source>
</evidence>
<dbReference type="Gene3D" id="1.10.730.10">
    <property type="entry name" value="Isoleucyl-tRNA Synthetase, Domain 1"/>
    <property type="match status" value="1"/>
</dbReference>
<evidence type="ECO:0000256" key="5">
    <source>
        <dbReference type="ARBA" id="ARBA00022917"/>
    </source>
</evidence>
<dbReference type="InterPro" id="IPR033709">
    <property type="entry name" value="Anticodon_Ile_ABEc"/>
</dbReference>
<dbReference type="AlphaFoldDB" id="A0A0G0LBU0"/>
<dbReference type="SUPFAM" id="SSF47323">
    <property type="entry name" value="Anticodon-binding domain of a subclass of class I aminoacyl-tRNA synthetases"/>
    <property type="match status" value="1"/>
</dbReference>
<keyword evidence="2" id="KW-0436">Ligase</keyword>